<feature type="signal peptide" evidence="1">
    <location>
        <begin position="1"/>
        <end position="19"/>
    </location>
</feature>
<evidence type="ECO:0000313" key="2">
    <source>
        <dbReference type="EMBL" id="MCH7398066.1"/>
    </source>
</evidence>
<evidence type="ECO:0000313" key="3">
    <source>
        <dbReference type="Proteomes" id="UP001165488"/>
    </source>
</evidence>
<dbReference type="InterPro" id="IPR021638">
    <property type="entry name" value="DUF3244"/>
</dbReference>
<dbReference type="Proteomes" id="UP001165488">
    <property type="component" value="Unassembled WGS sequence"/>
</dbReference>
<protein>
    <submittedName>
        <fullName evidence="2">DUF3244 domain-containing protein</fullName>
    </submittedName>
</protein>
<gene>
    <name evidence="2" type="ORF">MM236_08705</name>
</gene>
<keyword evidence="3" id="KW-1185">Reference proteome</keyword>
<accession>A0ABS9UN72</accession>
<reference evidence="2" key="1">
    <citation type="submission" date="2022-03" db="EMBL/GenBank/DDBJ databases">
        <title>De novo assembled genomes of Belliella spp. (Cyclobacteriaceae) strains.</title>
        <authorList>
            <person name="Szabo A."/>
            <person name="Korponai K."/>
            <person name="Felfoldi T."/>
        </authorList>
    </citation>
    <scope>NUCLEOTIDE SEQUENCE</scope>
    <source>
        <strain evidence="2">DSM 107340</strain>
    </source>
</reference>
<keyword evidence="1" id="KW-0732">Signal</keyword>
<proteinExistence type="predicted"/>
<feature type="chain" id="PRO_5046939022" evidence="1">
    <location>
        <begin position="20"/>
        <end position="197"/>
    </location>
</feature>
<name>A0ABS9UN72_9BACT</name>
<dbReference type="Gene3D" id="2.60.40.3080">
    <property type="match status" value="1"/>
</dbReference>
<organism evidence="2 3">
    <name type="scientific">Belliella calami</name>
    <dbReference type="NCBI Taxonomy" id="2923436"/>
    <lineage>
        <taxon>Bacteria</taxon>
        <taxon>Pseudomonadati</taxon>
        <taxon>Bacteroidota</taxon>
        <taxon>Cytophagia</taxon>
        <taxon>Cytophagales</taxon>
        <taxon>Cyclobacteriaceae</taxon>
        <taxon>Belliella</taxon>
    </lineage>
</organism>
<dbReference type="RefSeq" id="WP_241274578.1">
    <property type="nucleotide sequence ID" value="NZ_JAKZGS010000005.1"/>
</dbReference>
<sequence>MKTLLTFALALSLSTSTFAREGTSNVAASSFVKTEGKIVKLSLGEDLGKVRLTIKDVKGKTLYRSTIFVKSNVIVPFNLTDFPTGTFNIAVESMDKKDVLGKTNFEVETKEPKSEMVLPLMASGKIEDQNKVKLTVFGLEKPGLKVTIKDEFGKLLFKETINEENGFIKYYKFKDSSAKGKVMMLEDIKGRQKTIQL</sequence>
<evidence type="ECO:0000256" key="1">
    <source>
        <dbReference type="SAM" id="SignalP"/>
    </source>
</evidence>
<dbReference type="Pfam" id="PF11589">
    <property type="entry name" value="DUF3244"/>
    <property type="match status" value="1"/>
</dbReference>
<comment type="caution">
    <text evidence="2">The sequence shown here is derived from an EMBL/GenBank/DDBJ whole genome shotgun (WGS) entry which is preliminary data.</text>
</comment>
<dbReference type="EMBL" id="JAKZGS010000005">
    <property type="protein sequence ID" value="MCH7398066.1"/>
    <property type="molecule type" value="Genomic_DNA"/>
</dbReference>